<reference evidence="2 3" key="1">
    <citation type="journal article" date="2010" name="Nature">
        <title>Genome sequencing and analysis of the model grass Brachypodium distachyon.</title>
        <authorList>
            <consortium name="International Brachypodium Initiative"/>
        </authorList>
    </citation>
    <scope>NUCLEOTIDE SEQUENCE [LARGE SCALE GENOMIC DNA]</scope>
    <source>
        <strain evidence="2 3">Bd21</strain>
    </source>
</reference>
<reference evidence="2" key="2">
    <citation type="submission" date="2017-06" db="EMBL/GenBank/DDBJ databases">
        <title>WGS assembly of Brachypodium distachyon.</title>
        <authorList>
            <consortium name="The International Brachypodium Initiative"/>
            <person name="Lucas S."/>
            <person name="Harmon-Smith M."/>
            <person name="Lail K."/>
            <person name="Tice H."/>
            <person name="Grimwood J."/>
            <person name="Bruce D."/>
            <person name="Barry K."/>
            <person name="Shu S."/>
            <person name="Lindquist E."/>
            <person name="Wang M."/>
            <person name="Pitluck S."/>
            <person name="Vogel J.P."/>
            <person name="Garvin D.F."/>
            <person name="Mockler T.C."/>
            <person name="Schmutz J."/>
            <person name="Rokhsar D."/>
            <person name="Bevan M.W."/>
        </authorList>
    </citation>
    <scope>NUCLEOTIDE SEQUENCE</scope>
    <source>
        <strain evidence="2">Bd21</strain>
    </source>
</reference>
<accession>A0A2K2CW07</accession>
<sequence length="114" mass="12649">MVAPSTVGRCGGKARRKRRGSVRVAPAAPSHVFRAAALTISSLAPTTSPSPPPPATPPTSPHLLLPRRQRLRVQKGHAQLTSEELYPVMNMYLLLRFHSFYNRFWASSFGFSFF</sequence>
<dbReference type="EnsemblPlants" id="PNT66204">
    <property type="protein sequence ID" value="PNT66204"/>
    <property type="gene ID" value="BRADI_3g08544v3"/>
</dbReference>
<dbReference type="EMBL" id="CM000882">
    <property type="protein sequence ID" value="PNT66204.1"/>
    <property type="molecule type" value="Genomic_DNA"/>
</dbReference>
<gene>
    <name evidence="2" type="ORF">BRADI_3g08544v3</name>
</gene>
<feature type="compositionally biased region" description="Basic residues" evidence="1">
    <location>
        <begin position="12"/>
        <end position="21"/>
    </location>
</feature>
<evidence type="ECO:0000313" key="3">
    <source>
        <dbReference type="EnsemblPlants" id="PNT66204"/>
    </source>
</evidence>
<organism evidence="2">
    <name type="scientific">Brachypodium distachyon</name>
    <name type="common">Purple false brome</name>
    <name type="synonym">Trachynia distachya</name>
    <dbReference type="NCBI Taxonomy" id="15368"/>
    <lineage>
        <taxon>Eukaryota</taxon>
        <taxon>Viridiplantae</taxon>
        <taxon>Streptophyta</taxon>
        <taxon>Embryophyta</taxon>
        <taxon>Tracheophyta</taxon>
        <taxon>Spermatophyta</taxon>
        <taxon>Magnoliopsida</taxon>
        <taxon>Liliopsida</taxon>
        <taxon>Poales</taxon>
        <taxon>Poaceae</taxon>
        <taxon>BOP clade</taxon>
        <taxon>Pooideae</taxon>
        <taxon>Stipodae</taxon>
        <taxon>Brachypodieae</taxon>
        <taxon>Brachypodium</taxon>
    </lineage>
</organism>
<evidence type="ECO:0000313" key="4">
    <source>
        <dbReference type="Proteomes" id="UP000008810"/>
    </source>
</evidence>
<name>A0A2K2CW07_BRADI</name>
<dbReference type="InParanoid" id="A0A2K2CW07"/>
<dbReference type="Gramene" id="PNT66204">
    <property type="protein sequence ID" value="PNT66204"/>
    <property type="gene ID" value="BRADI_3g08544v3"/>
</dbReference>
<keyword evidence="4" id="KW-1185">Reference proteome</keyword>
<feature type="region of interest" description="Disordered" evidence="1">
    <location>
        <begin position="43"/>
        <end position="63"/>
    </location>
</feature>
<dbReference type="AlphaFoldDB" id="A0A2K2CW07"/>
<evidence type="ECO:0000313" key="2">
    <source>
        <dbReference type="EMBL" id="PNT66204.1"/>
    </source>
</evidence>
<dbReference type="Proteomes" id="UP000008810">
    <property type="component" value="Chromosome 3"/>
</dbReference>
<reference evidence="3" key="3">
    <citation type="submission" date="2018-08" db="UniProtKB">
        <authorList>
            <consortium name="EnsemblPlants"/>
        </authorList>
    </citation>
    <scope>IDENTIFICATION</scope>
    <source>
        <strain evidence="3">cv. Bd21</strain>
    </source>
</reference>
<feature type="region of interest" description="Disordered" evidence="1">
    <location>
        <begin position="1"/>
        <end position="24"/>
    </location>
</feature>
<proteinExistence type="predicted"/>
<evidence type="ECO:0000256" key="1">
    <source>
        <dbReference type="SAM" id="MobiDB-lite"/>
    </source>
</evidence>
<feature type="compositionally biased region" description="Pro residues" evidence="1">
    <location>
        <begin position="48"/>
        <end position="60"/>
    </location>
</feature>
<protein>
    <submittedName>
        <fullName evidence="2 3">Uncharacterized protein</fullName>
    </submittedName>
</protein>